<evidence type="ECO:0000259" key="1">
    <source>
        <dbReference type="Pfam" id="PF07812"/>
    </source>
</evidence>
<dbReference type="InterPro" id="IPR012924">
    <property type="entry name" value="TfuA_core"/>
</dbReference>
<evidence type="ECO:0000313" key="2">
    <source>
        <dbReference type="EMBL" id="NUB19412.1"/>
    </source>
</evidence>
<feature type="domain" description="TfuA-like core" evidence="1">
    <location>
        <begin position="52"/>
        <end position="170"/>
    </location>
</feature>
<comment type="caution">
    <text evidence="2">The sequence shown here is derived from an EMBL/GenBank/DDBJ whole genome shotgun (WGS) entry which is preliminary data.</text>
</comment>
<dbReference type="EMBL" id="WHOR01000050">
    <property type="protein sequence ID" value="NUB19412.1"/>
    <property type="molecule type" value="Genomic_DNA"/>
</dbReference>
<dbReference type="Proteomes" id="UP000639419">
    <property type="component" value="Unassembled WGS sequence"/>
</dbReference>
<organism evidence="2 3">
    <name type="scientific">Azospirillum formosense</name>
    <dbReference type="NCBI Taxonomy" id="861533"/>
    <lineage>
        <taxon>Bacteria</taxon>
        <taxon>Pseudomonadati</taxon>
        <taxon>Pseudomonadota</taxon>
        <taxon>Alphaproteobacteria</taxon>
        <taxon>Rhodospirillales</taxon>
        <taxon>Azospirillaceae</taxon>
        <taxon>Azospirillum</taxon>
    </lineage>
</organism>
<accession>A0ABX2KXY0</accession>
<evidence type="ECO:0000313" key="3">
    <source>
        <dbReference type="Proteomes" id="UP000639419"/>
    </source>
</evidence>
<proteinExistence type="predicted"/>
<protein>
    <submittedName>
        <fullName evidence="2">TfuA protein</fullName>
    </submittedName>
</protein>
<reference evidence="2 3" key="1">
    <citation type="submission" date="2019-10" db="EMBL/GenBank/DDBJ databases">
        <title>Genome sequence of Azospirillum formosense CC-Nfb-7.</title>
        <authorList>
            <person name="Ambrosini A."/>
            <person name="Sant'Anna F.H."/>
            <person name="Cassan F.D."/>
            <person name="Souza E.M."/>
            <person name="Passaglia L.M.P."/>
        </authorList>
    </citation>
    <scope>NUCLEOTIDE SEQUENCE [LARGE SCALE GENOMIC DNA]</scope>
    <source>
        <strain evidence="2 3">CC-NFb-7</strain>
    </source>
</reference>
<name>A0ABX2KXY0_9PROT</name>
<keyword evidence="3" id="KW-1185">Reference proteome</keyword>
<dbReference type="RefSeq" id="WP_174438602.1">
    <property type="nucleotide sequence ID" value="NZ_BAABCC010000047.1"/>
</dbReference>
<sequence>MQTPDGLYVFLGPTLPRAGAARILDATYLPPVAQGDIIRLCDRRPRAIGIVDGYFENIPSVWHKEILHAIHQGVAVFGASSMGALRAAELHPFGMIGVGAVFEAFRDGRLEDDDEVAVIHGPAELGYPSLSEAMVNIRRTLADAAQEGVVPTTTAQRLEAIAKALPYRERGYGRVLRLAAAEGLPEEELADFRHWLPNGRIDQKREDALDLLQTMRRWAVGGGRAPEARFHFEHTALWDRALRDGVHRPVPHPPTGNPLD</sequence>
<dbReference type="Pfam" id="PF07812">
    <property type="entry name" value="TfuA"/>
    <property type="match status" value="1"/>
</dbReference>
<gene>
    <name evidence="2" type="ORF">GBZ26_09330</name>
</gene>